<protein>
    <submittedName>
        <fullName evidence="2">Uncharacterized protein</fullName>
    </submittedName>
</protein>
<name>A0ABD6F0Q7_9BILA</name>
<organism evidence="2 3">
    <name type="scientific">Gnathostoma spinigerum</name>
    <dbReference type="NCBI Taxonomy" id="75299"/>
    <lineage>
        <taxon>Eukaryota</taxon>
        <taxon>Metazoa</taxon>
        <taxon>Ecdysozoa</taxon>
        <taxon>Nematoda</taxon>
        <taxon>Chromadorea</taxon>
        <taxon>Rhabditida</taxon>
        <taxon>Spirurina</taxon>
        <taxon>Gnathostomatomorpha</taxon>
        <taxon>Gnathostomatoidea</taxon>
        <taxon>Gnathostomatidae</taxon>
        <taxon>Gnathostoma</taxon>
    </lineage>
</organism>
<keyword evidence="1" id="KW-0812">Transmembrane</keyword>
<evidence type="ECO:0000313" key="2">
    <source>
        <dbReference type="EMBL" id="MFH4983516.1"/>
    </source>
</evidence>
<accession>A0ABD6F0Q7</accession>
<keyword evidence="1" id="KW-1133">Transmembrane helix</keyword>
<dbReference type="Proteomes" id="UP001608902">
    <property type="component" value="Unassembled WGS sequence"/>
</dbReference>
<dbReference type="EMBL" id="JBGFUD010012619">
    <property type="protein sequence ID" value="MFH4983516.1"/>
    <property type="molecule type" value="Genomic_DNA"/>
</dbReference>
<keyword evidence="1" id="KW-0472">Membrane</keyword>
<sequence length="174" mass="19555">MDQENAYVILHMLLIFWVPATIVIVCYLIVSCWVYLNSRPSVLGSSPISNDSLKNSVKCHIDGGGTSFISKSSDWKPLKSILKNRTELKSIGGPSTGPPRLTINDKKTGCSSTNYSAEYDVCSRLGKRYEHNVYMGNSQSYNTKLTRYVPFPIQYSVADTFCSILQLMWRVLHS</sequence>
<reference evidence="2 3" key="1">
    <citation type="submission" date="2024-08" db="EMBL/GenBank/DDBJ databases">
        <title>Gnathostoma spinigerum genome.</title>
        <authorList>
            <person name="Gonzalez-Bertolin B."/>
            <person name="Monzon S."/>
            <person name="Zaballos A."/>
            <person name="Jimenez P."/>
            <person name="Dekumyoy P."/>
            <person name="Varona S."/>
            <person name="Cuesta I."/>
            <person name="Sumanam S."/>
            <person name="Adisakwattana P."/>
            <person name="Gasser R.B."/>
            <person name="Hernandez-Gonzalez A."/>
            <person name="Young N.D."/>
            <person name="Perteguer M.J."/>
        </authorList>
    </citation>
    <scope>NUCLEOTIDE SEQUENCE [LARGE SCALE GENOMIC DNA]</scope>
    <source>
        <strain evidence="2">AL3</strain>
        <tissue evidence="2">Liver</tissue>
    </source>
</reference>
<evidence type="ECO:0000313" key="3">
    <source>
        <dbReference type="Proteomes" id="UP001608902"/>
    </source>
</evidence>
<keyword evidence="3" id="KW-1185">Reference proteome</keyword>
<proteinExistence type="predicted"/>
<dbReference type="AlphaFoldDB" id="A0ABD6F0Q7"/>
<comment type="caution">
    <text evidence="2">The sequence shown here is derived from an EMBL/GenBank/DDBJ whole genome shotgun (WGS) entry which is preliminary data.</text>
</comment>
<gene>
    <name evidence="2" type="ORF">AB6A40_010225</name>
</gene>
<evidence type="ECO:0000256" key="1">
    <source>
        <dbReference type="SAM" id="Phobius"/>
    </source>
</evidence>
<feature type="transmembrane region" description="Helical" evidence="1">
    <location>
        <begin position="6"/>
        <end position="36"/>
    </location>
</feature>